<gene>
    <name evidence="2" type="ORF">Bdt_2728</name>
</gene>
<protein>
    <submittedName>
        <fullName evidence="2">Uncharacterized protein</fullName>
    </submittedName>
</protein>
<evidence type="ECO:0000313" key="3">
    <source>
        <dbReference type="Proteomes" id="UP000010074"/>
    </source>
</evidence>
<organism evidence="2 3">
    <name type="scientific">Bdellovibrio bacteriovorus str. Tiberius</name>
    <dbReference type="NCBI Taxonomy" id="1069642"/>
    <lineage>
        <taxon>Bacteria</taxon>
        <taxon>Pseudomonadati</taxon>
        <taxon>Bdellovibrionota</taxon>
        <taxon>Bdellovibrionia</taxon>
        <taxon>Bdellovibrionales</taxon>
        <taxon>Pseudobdellovibrionaceae</taxon>
        <taxon>Bdellovibrio</taxon>
    </lineage>
</organism>
<dbReference type="KEGG" id="bbat:Bdt_2728"/>
<evidence type="ECO:0000313" key="2">
    <source>
        <dbReference type="EMBL" id="AFY02409.1"/>
    </source>
</evidence>
<keyword evidence="1" id="KW-0732">Signal</keyword>
<feature type="signal peptide" evidence="1">
    <location>
        <begin position="1"/>
        <end position="19"/>
    </location>
</feature>
<dbReference type="Proteomes" id="UP000010074">
    <property type="component" value="Chromosome"/>
</dbReference>
<dbReference type="PATRIC" id="fig|1069642.3.peg.2698"/>
<dbReference type="RefSeq" id="WP_015091838.1">
    <property type="nucleotide sequence ID" value="NC_019567.1"/>
</dbReference>
<dbReference type="STRING" id="1069642.Bdt_2728"/>
<feature type="chain" id="PRO_5003914139" evidence="1">
    <location>
        <begin position="20"/>
        <end position="217"/>
    </location>
</feature>
<proteinExistence type="predicted"/>
<reference evidence="2 3" key="1">
    <citation type="journal article" date="2012" name="BMC Genomics">
        <title>Genome analysis of a simultaneously predatory and prey-independent, novel Bdellovibrio bacteriovorus from the River Tiber, supports in silico predictions of both ancient and recent lateral gene transfer from diverse bacteria.</title>
        <authorList>
            <person name="Hobley L."/>
            <person name="Lerner T.R."/>
            <person name="Williams L.E."/>
            <person name="Lambert C."/>
            <person name="Till R."/>
            <person name="Milner D.S."/>
            <person name="Basford S.M."/>
            <person name="Capeness M.J."/>
            <person name="Fenton A.K."/>
            <person name="Atterbury R.J."/>
            <person name="Harris M.A."/>
            <person name="Sockett R.E."/>
        </authorList>
    </citation>
    <scope>NUCLEOTIDE SEQUENCE [LARGE SCALE GENOMIC DNA]</scope>
    <source>
        <strain evidence="2 3">Tiberius</strain>
    </source>
</reference>
<dbReference type="OrthoDB" id="107551at2"/>
<dbReference type="HOGENOM" id="CLU_1270243_0_0_7"/>
<sequence length="217" mass="23405">MKKYVLSSLVILFAASAFAGGGTVGTDAVVGSAQRFYYGEEEIALDELTQELHANYNLLVVKSDMDRGVFPADVTKYSDIAFLKLGNGYRMVSKDKNNGPAVADLDPKYNSIVGKLFSDLQQEANFIAIDGASEYGRGGSSLFAANLSGVEQVTLVCQRVVYSDRSGGTSCKTKTSGIDFAKRGTVVMVSSARGGPGIVVPKKYLKTWDSAYWDRKF</sequence>
<accession>K7ZBK8</accession>
<name>K7ZBK8_BDEBC</name>
<evidence type="ECO:0000256" key="1">
    <source>
        <dbReference type="SAM" id="SignalP"/>
    </source>
</evidence>
<dbReference type="AlphaFoldDB" id="K7ZBK8"/>
<dbReference type="EMBL" id="CP002930">
    <property type="protein sequence ID" value="AFY02409.1"/>
    <property type="molecule type" value="Genomic_DNA"/>
</dbReference>